<evidence type="ECO:0000259" key="1">
    <source>
        <dbReference type="Pfam" id="PF14301"/>
    </source>
</evidence>
<gene>
    <name evidence="2" type="ORF">BECKLFY1418C_GA0070996_102247</name>
</gene>
<evidence type="ECO:0000313" key="2">
    <source>
        <dbReference type="EMBL" id="VFK16311.1"/>
    </source>
</evidence>
<organism evidence="2">
    <name type="scientific">Candidatus Kentrum sp. LFY</name>
    <dbReference type="NCBI Taxonomy" id="2126342"/>
    <lineage>
        <taxon>Bacteria</taxon>
        <taxon>Pseudomonadati</taxon>
        <taxon>Pseudomonadota</taxon>
        <taxon>Gammaproteobacteria</taxon>
        <taxon>Candidatus Kentrum</taxon>
    </lineage>
</organism>
<dbReference type="EMBL" id="CAADFN010000022">
    <property type="protein sequence ID" value="VFK16311.1"/>
    <property type="molecule type" value="Genomic_DNA"/>
</dbReference>
<dbReference type="InterPro" id="IPR025484">
    <property type="entry name" value="DUF4376"/>
</dbReference>
<sequence>MAIETYLQFDEAGNQVQACAKAGHPGDNWYKVPKDYAPVKRYRFVDGGMIEVTEEQQKEERRKKTIKECVHRIKRYRDDRIVSGGFPHAEHWWHSDVRSRSHHQRLQANANNIEDFPPWVDMEGNDVRLTREIAGGIDTAGTKHEIAIYAAARSHIAAMKLSDHPESYDFTGDIPKKFFDILKKAAAKNPSGPQPVKGWPAMYGK</sequence>
<dbReference type="Pfam" id="PF14301">
    <property type="entry name" value="DUF4376"/>
    <property type="match status" value="1"/>
</dbReference>
<protein>
    <recommendedName>
        <fullName evidence="1">DUF4376 domain-containing protein</fullName>
    </recommendedName>
</protein>
<dbReference type="AlphaFoldDB" id="A0A450WH78"/>
<accession>A0A450WH78</accession>
<proteinExistence type="predicted"/>
<name>A0A450WH78_9GAMM</name>
<feature type="domain" description="DUF4376" evidence="1">
    <location>
        <begin position="72"/>
        <end position="170"/>
    </location>
</feature>
<reference evidence="2" key="1">
    <citation type="submission" date="2019-02" db="EMBL/GenBank/DDBJ databases">
        <authorList>
            <person name="Gruber-Vodicka R. H."/>
            <person name="Seah K. B. B."/>
        </authorList>
    </citation>
    <scope>NUCLEOTIDE SEQUENCE</scope>
    <source>
        <strain evidence="2">BECK_BY7</strain>
    </source>
</reference>